<proteinExistence type="predicted"/>
<evidence type="ECO:0000256" key="3">
    <source>
        <dbReference type="ARBA" id="ARBA00022692"/>
    </source>
</evidence>
<keyword evidence="9" id="KW-1185">Reference proteome</keyword>
<gene>
    <name evidence="8" type="ORF">B0I00_1933</name>
</gene>
<dbReference type="GO" id="GO:0022857">
    <property type="term" value="F:transmembrane transporter activity"/>
    <property type="evidence" value="ECO:0007669"/>
    <property type="project" value="InterPro"/>
</dbReference>
<evidence type="ECO:0000313" key="8">
    <source>
        <dbReference type="EMBL" id="PKB14346.1"/>
    </source>
</evidence>
<evidence type="ECO:0000313" key="9">
    <source>
        <dbReference type="Proteomes" id="UP000232587"/>
    </source>
</evidence>
<keyword evidence="2" id="KW-1003">Cell membrane</keyword>
<feature type="transmembrane region" description="Helical" evidence="6">
    <location>
        <begin position="111"/>
        <end position="136"/>
    </location>
</feature>
<feature type="domain" description="Major facilitator superfamily (MFS) profile" evidence="7">
    <location>
        <begin position="19"/>
        <end position="421"/>
    </location>
</feature>
<evidence type="ECO:0000256" key="6">
    <source>
        <dbReference type="SAM" id="Phobius"/>
    </source>
</evidence>
<feature type="transmembrane region" description="Helical" evidence="6">
    <location>
        <begin position="298"/>
        <end position="318"/>
    </location>
</feature>
<feature type="transmembrane region" description="Helical" evidence="6">
    <location>
        <begin position="361"/>
        <end position="385"/>
    </location>
</feature>
<protein>
    <submittedName>
        <fullName evidence="8">Putative MFS family arabinose efflux permease</fullName>
    </submittedName>
</protein>
<dbReference type="Proteomes" id="UP000232587">
    <property type="component" value="Unassembled WGS sequence"/>
</dbReference>
<dbReference type="GO" id="GO:0005886">
    <property type="term" value="C:plasma membrane"/>
    <property type="evidence" value="ECO:0007669"/>
    <property type="project" value="UniProtKB-SubCell"/>
</dbReference>
<dbReference type="Gene3D" id="1.20.1250.20">
    <property type="entry name" value="MFS general substrate transporter like domains"/>
    <property type="match status" value="2"/>
</dbReference>
<feature type="transmembrane region" description="Helical" evidence="6">
    <location>
        <begin position="324"/>
        <end position="349"/>
    </location>
</feature>
<keyword evidence="4 6" id="KW-1133">Transmembrane helix</keyword>
<comment type="caution">
    <text evidence="8">The sequence shown here is derived from an EMBL/GenBank/DDBJ whole genome shotgun (WGS) entry which is preliminary data.</text>
</comment>
<dbReference type="AlphaFoldDB" id="A0A2N0H5Z5"/>
<keyword evidence="3 6" id="KW-0812">Transmembrane</keyword>
<dbReference type="InterPro" id="IPR036259">
    <property type="entry name" value="MFS_trans_sf"/>
</dbReference>
<accession>A0A2N0H5Z5</accession>
<comment type="subcellular location">
    <subcellularLocation>
        <location evidence="1">Cell membrane</location>
        <topology evidence="1">Multi-pass membrane protein</topology>
    </subcellularLocation>
</comment>
<feature type="transmembrane region" description="Helical" evidence="6">
    <location>
        <begin position="268"/>
        <end position="286"/>
    </location>
</feature>
<feature type="transmembrane region" description="Helical" evidence="6">
    <location>
        <begin position="85"/>
        <end position="105"/>
    </location>
</feature>
<dbReference type="InterPro" id="IPR011701">
    <property type="entry name" value="MFS"/>
</dbReference>
<evidence type="ECO:0000256" key="5">
    <source>
        <dbReference type="ARBA" id="ARBA00023136"/>
    </source>
</evidence>
<dbReference type="OrthoDB" id="7497327at2"/>
<dbReference type="EMBL" id="PHUF01000004">
    <property type="protein sequence ID" value="PKB14346.1"/>
    <property type="molecule type" value="Genomic_DNA"/>
</dbReference>
<dbReference type="Pfam" id="PF07690">
    <property type="entry name" value="MFS_1"/>
    <property type="match status" value="1"/>
</dbReference>
<dbReference type="PROSITE" id="PS50850">
    <property type="entry name" value="MFS"/>
    <property type="match status" value="1"/>
</dbReference>
<evidence type="ECO:0000256" key="4">
    <source>
        <dbReference type="ARBA" id="ARBA00022989"/>
    </source>
</evidence>
<sequence>MVIRDTATPKSGETRRLVALALIVVVCVLSYVDRLVFSVFQKQIGEDLALTDLELGWISGTTFAIFYILAAFPIARYADRGDRPLVIALCVSVWSLATAACSLATSGLQMALVRIGLAAGEGGAGPAAQSLLLSLFPPHRRTIVLSSLLAASALGLGLGGVIAGQLSRLFEWRTVFVIVGLPGLLVAAAVWLFVHEPRRGPDRGVGGQAEVQAPLAGQLRAFAAMASLRWSILAIICISSTGFPFLIWSHDFYQTIHGMKPSESGLALFIPVTGGLVLGNLVAGWLADRVGATNPRFYGRVAAIGVAIAFPFGLGVALAPTALASLACFFVFHVFITLHLGPLQSLCFAQISASSRAVLGAVLNTVITLCGIGIGTFLLGAVSTYFKAEYGDMSLRYAYVTMAFPMLAGAVAAIMAARTARIEPA</sequence>
<feature type="transmembrane region" description="Helical" evidence="6">
    <location>
        <begin position="397"/>
        <end position="417"/>
    </location>
</feature>
<dbReference type="InterPro" id="IPR020846">
    <property type="entry name" value="MFS_dom"/>
</dbReference>
<evidence type="ECO:0000259" key="7">
    <source>
        <dbReference type="PROSITE" id="PS50850"/>
    </source>
</evidence>
<feature type="transmembrane region" description="Helical" evidence="6">
    <location>
        <begin position="17"/>
        <end position="37"/>
    </location>
</feature>
<reference evidence="8 9" key="1">
    <citation type="submission" date="2017-11" db="EMBL/GenBank/DDBJ databases">
        <title>Genomic Encyclopedia of Type Strains, Phase III (KMG-III): the genomes of soil and plant-associated and newly described type strains.</title>
        <authorList>
            <person name="Whitman W."/>
        </authorList>
    </citation>
    <scope>NUCLEOTIDE SEQUENCE [LARGE SCALE GENOMIC DNA]</scope>
    <source>
        <strain evidence="8 9">CGMCC 1.12274</strain>
    </source>
</reference>
<organism evidence="8 9">
    <name type="scientific">Novosphingobium kunmingense</name>
    <dbReference type="NCBI Taxonomy" id="1211806"/>
    <lineage>
        <taxon>Bacteria</taxon>
        <taxon>Pseudomonadati</taxon>
        <taxon>Pseudomonadota</taxon>
        <taxon>Alphaproteobacteria</taxon>
        <taxon>Sphingomonadales</taxon>
        <taxon>Sphingomonadaceae</taxon>
        <taxon>Novosphingobium</taxon>
    </lineage>
</organism>
<evidence type="ECO:0000256" key="2">
    <source>
        <dbReference type="ARBA" id="ARBA00022475"/>
    </source>
</evidence>
<feature type="transmembrane region" description="Helical" evidence="6">
    <location>
        <begin position="143"/>
        <end position="163"/>
    </location>
</feature>
<name>A0A2N0H5Z5_9SPHN</name>
<dbReference type="RefSeq" id="WP_100867198.1">
    <property type="nucleotide sequence ID" value="NZ_PHUF01000004.1"/>
</dbReference>
<feature type="transmembrane region" description="Helical" evidence="6">
    <location>
        <begin position="57"/>
        <end position="78"/>
    </location>
</feature>
<feature type="transmembrane region" description="Helical" evidence="6">
    <location>
        <begin position="228"/>
        <end position="248"/>
    </location>
</feature>
<evidence type="ECO:0000256" key="1">
    <source>
        <dbReference type="ARBA" id="ARBA00004651"/>
    </source>
</evidence>
<keyword evidence="5 6" id="KW-0472">Membrane</keyword>
<dbReference type="PANTHER" id="PTHR43124:SF3">
    <property type="entry name" value="CHLORAMPHENICOL EFFLUX PUMP RV0191"/>
    <property type="match status" value="1"/>
</dbReference>
<feature type="transmembrane region" description="Helical" evidence="6">
    <location>
        <begin position="175"/>
        <end position="194"/>
    </location>
</feature>
<dbReference type="PANTHER" id="PTHR43124">
    <property type="entry name" value="PURINE EFFLUX PUMP PBUE"/>
    <property type="match status" value="1"/>
</dbReference>
<dbReference type="SUPFAM" id="SSF103473">
    <property type="entry name" value="MFS general substrate transporter"/>
    <property type="match status" value="1"/>
</dbReference>
<dbReference type="InterPro" id="IPR050189">
    <property type="entry name" value="MFS_Efflux_Transporters"/>
</dbReference>